<reference evidence="2 3" key="1">
    <citation type="submission" date="2017-07" db="EMBL/GenBank/DDBJ databases">
        <title>The genome sequence of Paludifilum halophilum highlights mechanisms for microbial adaptation to high salt environemnts.</title>
        <authorList>
            <person name="Belbahri L."/>
        </authorList>
    </citation>
    <scope>NUCLEOTIDE SEQUENCE [LARGE SCALE GENOMIC DNA]</scope>
    <source>
        <strain evidence="2 3">DSM 102817</strain>
    </source>
</reference>
<accession>A0A235BC32</accession>
<gene>
    <name evidence="2" type="ORF">CHM34_02350</name>
</gene>
<dbReference type="AlphaFoldDB" id="A0A235BC32"/>
<evidence type="ECO:0000313" key="3">
    <source>
        <dbReference type="Proteomes" id="UP000215459"/>
    </source>
</evidence>
<proteinExistence type="predicted"/>
<sequence length="163" mass="18199">MPRDVFFGTGPLNGIWPIGVRMVSLIGSDLPSRMKEVYKVDSERKGEAAVRLLTKRAERNLPNDALHWLKHIKQERGVHRMNVKGKRLLVVASGVKPNPGYRLVFVEEKKEGGKLLIVVREEAPEPGAMHPQVLAYPYLAFQIRGKPPSVIDAATGTPFGQKR</sequence>
<keyword evidence="3" id="KW-1185">Reference proteome</keyword>
<dbReference type="InterPro" id="IPR025748">
    <property type="entry name" value="PrcB_C_dom"/>
</dbReference>
<evidence type="ECO:0000313" key="2">
    <source>
        <dbReference type="EMBL" id="OYD09848.1"/>
    </source>
</evidence>
<name>A0A235BC32_9BACL</name>
<dbReference type="Pfam" id="PF14343">
    <property type="entry name" value="PrcB_C"/>
    <property type="match status" value="1"/>
</dbReference>
<organism evidence="2 3">
    <name type="scientific">Paludifilum halophilum</name>
    <dbReference type="NCBI Taxonomy" id="1642702"/>
    <lineage>
        <taxon>Bacteria</taxon>
        <taxon>Bacillati</taxon>
        <taxon>Bacillota</taxon>
        <taxon>Bacilli</taxon>
        <taxon>Bacillales</taxon>
        <taxon>Thermoactinomycetaceae</taxon>
        <taxon>Paludifilum</taxon>
    </lineage>
</organism>
<dbReference type="Proteomes" id="UP000215459">
    <property type="component" value="Unassembled WGS sequence"/>
</dbReference>
<feature type="domain" description="PrcB C-terminal" evidence="1">
    <location>
        <begin position="89"/>
        <end position="143"/>
    </location>
</feature>
<protein>
    <recommendedName>
        <fullName evidence="1">PrcB C-terminal domain-containing protein</fullName>
    </recommendedName>
</protein>
<dbReference type="EMBL" id="NOWF01000001">
    <property type="protein sequence ID" value="OYD09848.1"/>
    <property type="molecule type" value="Genomic_DNA"/>
</dbReference>
<comment type="caution">
    <text evidence="2">The sequence shown here is derived from an EMBL/GenBank/DDBJ whole genome shotgun (WGS) entry which is preliminary data.</text>
</comment>
<evidence type="ECO:0000259" key="1">
    <source>
        <dbReference type="Pfam" id="PF14343"/>
    </source>
</evidence>